<dbReference type="AlphaFoldDB" id="A0A6G7XER9"/>
<proteinExistence type="predicted"/>
<evidence type="ECO:0000259" key="2">
    <source>
        <dbReference type="Pfam" id="PF13625"/>
    </source>
</evidence>
<accession>A0A6G7XER9</accession>
<protein>
    <recommendedName>
        <fullName evidence="2">Helicase XPB/Ssl2 N-terminal domain-containing protein</fullName>
    </recommendedName>
</protein>
<feature type="domain" description="Helicase XPB/Ssl2 N-terminal" evidence="2">
    <location>
        <begin position="329"/>
        <end position="454"/>
    </location>
</feature>
<dbReference type="EMBL" id="CP049863">
    <property type="protein sequence ID" value="QIK62966.1"/>
    <property type="molecule type" value="Genomic_DNA"/>
</dbReference>
<reference evidence="3 4" key="1">
    <citation type="submission" date="2020-03" db="EMBL/GenBank/DDBJ databases">
        <title>Leucobacter sp. nov., isolated from beetles.</title>
        <authorList>
            <person name="Hyun D.-W."/>
            <person name="Bae J.-W."/>
        </authorList>
    </citation>
    <scope>NUCLEOTIDE SEQUENCE [LARGE SCALE GENOMIC DNA]</scope>
    <source>
        <strain evidence="3 4">HDW9C</strain>
    </source>
</reference>
<sequence length="607" mass="63883">MSGTLALASAIASMDQETLAHLVRQRRPQSASNVSDPIGLATELLRADTVARVLAPLNRRQLSLLLTLSEADGSTEPYDPRVLSELTRLGLVGIQGSSSEALPEVTAALMNGLATAGIDPATLGDASAEIAPRDPQPDTHTWYAAALTAVGEGSETLRTLRDHPGRLNRSGSVAVATVRALSELTSVEPSKTSLILAALDRARLLWPEPSKQRLTPGANAPAWLALSCGERWLVLAQTTLNAMPQALRAALETAGSDLAVAASMLPTMFPLLPAARRQIAEDFVATTDHLGITVQGLLSEPAKHVMADDLATARAILASELPPPAPGIYVQPDLSIVIPGSLDPANEADLASLSRPEHIGVATTRRVSELSLADAIERGVTATTAREIFTRLSLTGVPQPLDYLLASIAERAGSIKVGEHHGDEGQSRVSVSRPELADTILIDRSVQHLQFMRSAEDRGVLYSKLRPEHVIAALNAARYPASAAASLRAGGLGSASAPSPGETSSGEPHLLTSDDTAAQLSPELENLVKRVYLAARSEPGTGDFTRLLELAIRDRGTVRVTAEARGQAYVFTLLPVSLSGGRLRATDTAAGMERTLPVSTITAVETL</sequence>
<dbReference type="Pfam" id="PF13625">
    <property type="entry name" value="Helicase_C_3"/>
    <property type="match status" value="1"/>
</dbReference>
<name>A0A6G7XER9_9MICO</name>
<dbReference type="Proteomes" id="UP000502677">
    <property type="component" value="Chromosome"/>
</dbReference>
<dbReference type="InterPro" id="IPR032830">
    <property type="entry name" value="XPB/Ssl2_N"/>
</dbReference>
<organism evidence="3 4">
    <name type="scientific">Leucobacter viscericola</name>
    <dbReference type="NCBI Taxonomy" id="2714935"/>
    <lineage>
        <taxon>Bacteria</taxon>
        <taxon>Bacillati</taxon>
        <taxon>Actinomycetota</taxon>
        <taxon>Actinomycetes</taxon>
        <taxon>Micrococcales</taxon>
        <taxon>Microbacteriaceae</taxon>
        <taxon>Leucobacter</taxon>
    </lineage>
</organism>
<keyword evidence="4" id="KW-1185">Reference proteome</keyword>
<evidence type="ECO:0000313" key="4">
    <source>
        <dbReference type="Proteomes" id="UP000502677"/>
    </source>
</evidence>
<feature type="region of interest" description="Disordered" evidence="1">
    <location>
        <begin position="490"/>
        <end position="512"/>
    </location>
</feature>
<dbReference type="KEGG" id="lvi:G7068_06970"/>
<gene>
    <name evidence="3" type="ORF">G7068_06970</name>
</gene>
<evidence type="ECO:0000256" key="1">
    <source>
        <dbReference type="SAM" id="MobiDB-lite"/>
    </source>
</evidence>
<dbReference type="RefSeq" id="WP_166290558.1">
    <property type="nucleotide sequence ID" value="NZ_CP049863.1"/>
</dbReference>
<feature type="compositionally biased region" description="Low complexity" evidence="1">
    <location>
        <begin position="490"/>
        <end position="500"/>
    </location>
</feature>
<evidence type="ECO:0000313" key="3">
    <source>
        <dbReference type="EMBL" id="QIK62966.1"/>
    </source>
</evidence>